<reference evidence="3" key="1">
    <citation type="submission" date="2017-02" db="UniProtKB">
        <authorList>
            <consortium name="WormBaseParasite"/>
        </authorList>
    </citation>
    <scope>IDENTIFICATION</scope>
</reference>
<protein>
    <submittedName>
        <fullName evidence="3">Helitron helicase</fullName>
    </submittedName>
</protein>
<feature type="compositionally biased region" description="Polar residues" evidence="1">
    <location>
        <begin position="105"/>
        <end position="148"/>
    </location>
</feature>
<feature type="region of interest" description="Disordered" evidence="1">
    <location>
        <begin position="69"/>
        <end position="153"/>
    </location>
</feature>
<proteinExistence type="predicted"/>
<keyword evidence="2" id="KW-1185">Reference proteome</keyword>
<name>A0A0M3IX57_ASCLU</name>
<evidence type="ECO:0000256" key="1">
    <source>
        <dbReference type="SAM" id="MobiDB-lite"/>
    </source>
</evidence>
<dbReference type="WBParaSite" id="ALUE_0002333501-mRNA-1">
    <property type="protein sequence ID" value="ALUE_0002333501-mRNA-1"/>
    <property type="gene ID" value="ALUE_0002333501"/>
</dbReference>
<evidence type="ECO:0000313" key="3">
    <source>
        <dbReference type="WBParaSite" id="ALUE_0002333501-mRNA-1"/>
    </source>
</evidence>
<accession>A0A0M3IX57</accession>
<organism evidence="2 3">
    <name type="scientific">Ascaris lumbricoides</name>
    <name type="common">Giant roundworm</name>
    <dbReference type="NCBI Taxonomy" id="6252"/>
    <lineage>
        <taxon>Eukaryota</taxon>
        <taxon>Metazoa</taxon>
        <taxon>Ecdysozoa</taxon>
        <taxon>Nematoda</taxon>
        <taxon>Chromadorea</taxon>
        <taxon>Rhabditida</taxon>
        <taxon>Spirurina</taxon>
        <taxon>Ascaridomorpha</taxon>
        <taxon>Ascaridoidea</taxon>
        <taxon>Ascarididae</taxon>
        <taxon>Ascaris</taxon>
    </lineage>
</organism>
<feature type="compositionally biased region" description="Low complexity" evidence="1">
    <location>
        <begin position="78"/>
        <end position="87"/>
    </location>
</feature>
<sequence>MKMFNAHVRCSSGPVDGQGAIVFFITNVPCEDMSTKLYDVIINQRSIVDELYQTGYLLYMYYLPNAPAGSAITEPNTSRDSSSTTPTTDDHPAANSTPNKPPPATETTQNPPLFTGSAQNQSTITGPAQSPPQVSGPETDQPTGTDSAQKPLRVAKLIIQKEGMTM</sequence>
<dbReference type="AlphaFoldDB" id="A0A0M3IX57"/>
<dbReference type="Proteomes" id="UP000036681">
    <property type="component" value="Unplaced"/>
</dbReference>
<evidence type="ECO:0000313" key="2">
    <source>
        <dbReference type="Proteomes" id="UP000036681"/>
    </source>
</evidence>